<evidence type="ECO:0000313" key="2">
    <source>
        <dbReference type="Proteomes" id="UP000574390"/>
    </source>
</evidence>
<comment type="caution">
    <text evidence="1">The sequence shown here is derived from an EMBL/GenBank/DDBJ whole genome shotgun (WGS) entry which is preliminary data.</text>
</comment>
<reference evidence="1 2" key="1">
    <citation type="submission" date="2020-04" db="EMBL/GenBank/DDBJ databases">
        <title>Perkinsus olseni comparative genomics.</title>
        <authorList>
            <person name="Bogema D.R."/>
        </authorList>
    </citation>
    <scope>NUCLEOTIDE SEQUENCE [LARGE SCALE GENOMIC DNA]</scope>
    <source>
        <strain evidence="1">ATCC PRA-205</strain>
    </source>
</reference>
<dbReference type="Proteomes" id="UP000574390">
    <property type="component" value="Unassembled WGS sequence"/>
</dbReference>
<proteinExistence type="predicted"/>
<feature type="non-terminal residue" evidence="1">
    <location>
        <position position="1"/>
    </location>
</feature>
<sequence>MHGDSSEETNEGHLIIGASDGSCRVIPFKGDKLGSAPSAQQLRPAVGTPPGVSAMCSMEVISAECPSMCAIGYNDGSLRVWRPSSCREVASVNNPCGNAEAPVISCGCPTPNCLVAAHGDGKLRIFDAAADWQLR</sequence>
<protein>
    <submittedName>
        <fullName evidence="1">Uncharacterized protein</fullName>
    </submittedName>
</protein>
<name>A0A7J6TFF3_PEROL</name>
<dbReference type="InterPro" id="IPR015943">
    <property type="entry name" value="WD40/YVTN_repeat-like_dom_sf"/>
</dbReference>
<organism evidence="1 2">
    <name type="scientific">Perkinsus olseni</name>
    <name type="common">Perkinsus atlanticus</name>
    <dbReference type="NCBI Taxonomy" id="32597"/>
    <lineage>
        <taxon>Eukaryota</taxon>
        <taxon>Sar</taxon>
        <taxon>Alveolata</taxon>
        <taxon>Perkinsozoa</taxon>
        <taxon>Perkinsea</taxon>
        <taxon>Perkinsida</taxon>
        <taxon>Perkinsidae</taxon>
        <taxon>Perkinsus</taxon>
    </lineage>
</organism>
<gene>
    <name evidence="1" type="ORF">FOZ62_018179</name>
</gene>
<dbReference type="EMBL" id="JABANM010007602">
    <property type="protein sequence ID" value="KAF4743989.1"/>
    <property type="molecule type" value="Genomic_DNA"/>
</dbReference>
<accession>A0A7J6TFF3</accession>
<dbReference type="SUPFAM" id="SSF50978">
    <property type="entry name" value="WD40 repeat-like"/>
    <property type="match status" value="1"/>
</dbReference>
<evidence type="ECO:0000313" key="1">
    <source>
        <dbReference type="EMBL" id="KAF4743989.1"/>
    </source>
</evidence>
<dbReference type="InterPro" id="IPR036322">
    <property type="entry name" value="WD40_repeat_dom_sf"/>
</dbReference>
<dbReference type="Gene3D" id="2.130.10.10">
    <property type="entry name" value="YVTN repeat-like/Quinoprotein amine dehydrogenase"/>
    <property type="match status" value="1"/>
</dbReference>
<dbReference type="AlphaFoldDB" id="A0A7J6TFF3"/>